<keyword evidence="1" id="KW-1133">Transmembrane helix</keyword>
<keyword evidence="1" id="KW-0472">Membrane</keyword>
<dbReference type="Proteomes" id="UP000582213">
    <property type="component" value="Unassembled WGS sequence"/>
</dbReference>
<accession>A0A650CG08</accession>
<dbReference type="EMBL" id="CP045484">
    <property type="protein sequence ID" value="QGR16686.1"/>
    <property type="molecule type" value="Genomic_DNA"/>
</dbReference>
<dbReference type="OrthoDB" id="34421at2157"/>
<dbReference type="RefSeq" id="WP_156014240.1">
    <property type="nucleotide sequence ID" value="NZ_CP045484.1"/>
</dbReference>
<dbReference type="GeneID" id="42800662"/>
<sequence>MENSVTTLMVVIATLLISLVVLSLYSFYIPYTNAYLTTTNNLEAISKSVEFSISPLAYKAYLTTKNVIFNVTFLATVSVKQFNGQLILVAFVTKPVANLYYLIPSGNQNATINYNKGLVKISGNVYLPDGKLLGSMSVNGYQLNNGEVFNVSANVTYTEIIVLWVLINYHGEYYRIGYTYITPEDAGIGLFITSSSGNYYGNNKEINVKPPLYFSSNKGLMLGMWFEPYLISDSRSLLANITFYINNLKENVSVEIFTQGNTLYISETILPSLPTTFYPLYSGLKQGQWYFLNFSTGSQLVKPGLVICVTLYTSQGKLLSKQLVSPSYFGLPNLGSGNGYASIVQFGNTTAPVNIISQVVMSSIQSSSNLNLVYNITKQLLINPYYYNNTNNLYWIISHGSGIIYSIGYWYFVSPYYPPPTQINAAIWYYSSNTLEETYLYEYGNNSWIVS</sequence>
<dbReference type="EMBL" id="JACHFY010000010">
    <property type="protein sequence ID" value="MBB5254094.1"/>
    <property type="molecule type" value="Genomic_DNA"/>
</dbReference>
<proteinExistence type="predicted"/>
<organism evidence="3 4">
    <name type="scientific">Sulfurisphaera ohwakuensis</name>
    <dbReference type="NCBI Taxonomy" id="69656"/>
    <lineage>
        <taxon>Archaea</taxon>
        <taxon>Thermoproteota</taxon>
        <taxon>Thermoprotei</taxon>
        <taxon>Sulfolobales</taxon>
        <taxon>Sulfolobaceae</taxon>
        <taxon>Sulfurisphaera</taxon>
    </lineage>
</organism>
<feature type="transmembrane region" description="Helical" evidence="1">
    <location>
        <begin position="7"/>
        <end position="28"/>
    </location>
</feature>
<feature type="transmembrane region" description="Helical" evidence="1">
    <location>
        <begin position="393"/>
        <end position="412"/>
    </location>
</feature>
<dbReference type="KEGG" id="soh:D1869_05420"/>
<dbReference type="AlphaFoldDB" id="A0A650CG08"/>
<gene>
    <name evidence="3" type="ORF">D1869_05420</name>
    <name evidence="2" type="ORF">HNQ62_001867</name>
</gene>
<evidence type="ECO:0000313" key="5">
    <source>
        <dbReference type="Proteomes" id="UP000582213"/>
    </source>
</evidence>
<evidence type="ECO:0000313" key="4">
    <source>
        <dbReference type="Proteomes" id="UP000427373"/>
    </source>
</evidence>
<dbReference type="Proteomes" id="UP000427373">
    <property type="component" value="Chromosome"/>
</dbReference>
<evidence type="ECO:0000313" key="3">
    <source>
        <dbReference type="EMBL" id="QGR16686.1"/>
    </source>
</evidence>
<protein>
    <submittedName>
        <fullName evidence="3">Uncharacterized protein</fullName>
    </submittedName>
</protein>
<name>A0A650CG08_SULOH</name>
<reference evidence="3 4" key="1">
    <citation type="submission" date="2019-10" db="EMBL/GenBank/DDBJ databases">
        <title>Genome Sequences from Six Type Strain Members of the Archaeal Family Sulfolobaceae: Acidianus ambivalens, Acidianus infernus, Metallosphaera prunae, Stygiolobus azoricus, Sulfolobus metallicus, and Sulfurisphaera ohwakuensis.</title>
        <authorList>
            <person name="Counts J.A."/>
            <person name="Kelly R.M."/>
        </authorList>
    </citation>
    <scope>NUCLEOTIDE SEQUENCE [LARGE SCALE GENOMIC DNA]</scope>
    <source>
        <strain evidence="3 4">TA-1</strain>
    </source>
</reference>
<evidence type="ECO:0000313" key="2">
    <source>
        <dbReference type="EMBL" id="MBB5254094.1"/>
    </source>
</evidence>
<evidence type="ECO:0000256" key="1">
    <source>
        <dbReference type="SAM" id="Phobius"/>
    </source>
</evidence>
<reference evidence="2 5" key="2">
    <citation type="submission" date="2020-08" db="EMBL/GenBank/DDBJ databases">
        <title>Genomic Encyclopedia of Type Strains, Phase IV (KMG-IV): sequencing the most valuable type-strain genomes for metagenomic binning, comparative biology and taxonomic classification.</title>
        <authorList>
            <person name="Goeker M."/>
        </authorList>
    </citation>
    <scope>NUCLEOTIDE SEQUENCE [LARGE SCALE GENOMIC DNA]</scope>
    <source>
        <strain evidence="2 5">DSM 12421</strain>
    </source>
</reference>
<keyword evidence="4" id="KW-1185">Reference proteome</keyword>
<keyword evidence="1" id="KW-0812">Transmembrane</keyword>